<organism evidence="2 3">
    <name type="scientific">Bifidobacterium animalis subsp. lactis CNCM I-2494</name>
    <dbReference type="NCBI Taxonomy" id="1042403"/>
    <lineage>
        <taxon>Bacteria</taxon>
        <taxon>Bacillati</taxon>
        <taxon>Actinomycetota</taxon>
        <taxon>Actinomycetes</taxon>
        <taxon>Bifidobacteriales</taxon>
        <taxon>Bifidobacteriaceae</taxon>
        <taxon>Bifidobacterium</taxon>
    </lineage>
</organism>
<gene>
    <name evidence="2" type="ORF">BALAC2494_01010</name>
</gene>
<dbReference type="Gene3D" id="2.130.10.10">
    <property type="entry name" value="YVTN repeat-like/Quinoprotein amine dehydrogenase"/>
    <property type="match status" value="1"/>
</dbReference>
<dbReference type="KEGG" id="bnm:BALAC2494_01010"/>
<protein>
    <submittedName>
        <fullName evidence="2">Hypothetical membrane associated protein</fullName>
    </submittedName>
</protein>
<evidence type="ECO:0000313" key="2">
    <source>
        <dbReference type="EMBL" id="AEK29557.1"/>
    </source>
</evidence>
<reference evidence="2 3" key="1">
    <citation type="journal article" date="2011" name="J. Bacteriol.">
        <title>Genome Sequence of the Probiotic Strain Bifidobacterium animalis subsp. lactis CNCM I-2494.</title>
        <authorList>
            <person name="Chervaux C."/>
            <person name="Grimaldi C."/>
            <person name="Bolotin A."/>
            <person name="Quinquis B."/>
            <person name="Legrain-Raspaud S."/>
            <person name="van Hylckama Vlieg J.E."/>
            <person name="Denariaz G."/>
            <person name="Smokvina T."/>
        </authorList>
    </citation>
    <scope>NUCLEOTIDE SEQUENCE [LARGE SCALE GENOMIC DNA]</scope>
    <source>
        <strain evidence="2 3">CNCM I-2494</strain>
    </source>
</reference>
<keyword evidence="1" id="KW-0472">Membrane</keyword>
<evidence type="ECO:0000256" key="1">
    <source>
        <dbReference type="SAM" id="Phobius"/>
    </source>
</evidence>
<sequence length="456" mass="50222">MGRERQSQETARGNGFHRVRAIIIACVVVIGLLAGVAVRLSTWWHAYRVPSMTGQTIARVSADSSVTDDVSQWYSQWKGRRQEIGVAPQYQLSSVRIRTVQRLPNIASRYDQSDGRNIYVRLDATVRPRFASIQRITDVHGCQTYAVESGINESCVFTSEPRQDGYRIAQVMEPIMYQRLAYPEQFEKTEPDPTAPVLDGRNGYRLSKERLEVTYDGGTTWREVPDGVARIVGGINANTTLWLEPSRYVITPQFTAFVGYDEGTHTAQLLYSWDAGSTWLTSALGHGVQAPSYISVVGDRIGVAYGYGDTLGSVGYAMVAGTLPELRADAEAVWRQIPMYMQYPSDLTMAGWVNDTTVIVGQAGSLHVSSDSGATWRELGIPKEPGLEGKLGYYPFDTPTHVWVEDGTAYLAMGQGEDADYAPNGTVVEAVFSYDPATDACTFIRQQPAPTPMPAG</sequence>
<dbReference type="Proteomes" id="UP000008394">
    <property type="component" value="Chromosome"/>
</dbReference>
<keyword evidence="1" id="KW-0812">Transmembrane</keyword>
<feature type="transmembrane region" description="Helical" evidence="1">
    <location>
        <begin position="21"/>
        <end position="44"/>
    </location>
</feature>
<evidence type="ECO:0000313" key="3">
    <source>
        <dbReference type="Proteomes" id="UP000008394"/>
    </source>
</evidence>
<dbReference type="EMBL" id="CP002915">
    <property type="protein sequence ID" value="AEK29557.1"/>
    <property type="molecule type" value="Genomic_DNA"/>
</dbReference>
<dbReference type="InterPro" id="IPR036278">
    <property type="entry name" value="Sialidase_sf"/>
</dbReference>
<dbReference type="AlphaFoldDB" id="A0A806FFW4"/>
<accession>A0A806FFW4</accession>
<dbReference type="SUPFAM" id="SSF50939">
    <property type="entry name" value="Sialidases"/>
    <property type="match status" value="1"/>
</dbReference>
<proteinExistence type="predicted"/>
<name>A0A806FFW4_BIFAN</name>
<dbReference type="InterPro" id="IPR015943">
    <property type="entry name" value="WD40/YVTN_repeat-like_dom_sf"/>
</dbReference>
<keyword evidence="1" id="KW-1133">Transmembrane helix</keyword>